<dbReference type="GO" id="GO:0046872">
    <property type="term" value="F:metal ion binding"/>
    <property type="evidence" value="ECO:0007669"/>
    <property type="project" value="UniProtKB-KW"/>
</dbReference>
<sequence>MQTITAHKVLTTSGIKFNKTLCIEQGVIKSIRDATKQELANEREGTLIPGYVDTQVNGGGGILFNHTPTYNALKTMAHAHLQFGTTSMLPTLITDNAITMANAADAVSEAIADSHPTIEGIHFEGPFLSTAKKGVHEESFIRTPSDSELATLCRKDIGKVLLTVAPESVSLSFIKEMVAEGIVVALGHTNASFEQVSDALNAGATGFTHLYNAMSAFTSRAPGAVGAALLFDNAYSGLIVDHHHVHPKSAELAIKVKGKEKIMLVTDAMAHVGSNLDTLAFFNTEIKRSGSKLTTPDGTLAGSCLDMHGAVINTCHDLSVSLTDASAMASTTPATFMGMQQKLGSLAAGQYANVLLVDDNVNLVDVWVKGRLQ</sequence>
<dbReference type="InterPro" id="IPR032466">
    <property type="entry name" value="Metal_Hydrolase"/>
</dbReference>
<evidence type="ECO:0000256" key="1">
    <source>
        <dbReference type="ARBA" id="ARBA00010716"/>
    </source>
</evidence>
<dbReference type="InterPro" id="IPR003764">
    <property type="entry name" value="GlcNAc_6-P_deAcase"/>
</dbReference>
<evidence type="ECO:0000313" key="11">
    <source>
        <dbReference type="Proteomes" id="UP001170717"/>
    </source>
</evidence>
<name>A0AAW7Z1E7_9ALTE</name>
<comment type="catalytic activity">
    <reaction evidence="5">
        <text>N-acetyl-D-glucosamine 6-phosphate + H2O = D-glucosamine 6-phosphate + acetate</text>
        <dbReference type="Rhea" id="RHEA:22936"/>
        <dbReference type="ChEBI" id="CHEBI:15377"/>
        <dbReference type="ChEBI" id="CHEBI:30089"/>
        <dbReference type="ChEBI" id="CHEBI:57513"/>
        <dbReference type="ChEBI" id="CHEBI:58725"/>
        <dbReference type="EC" id="3.5.1.25"/>
    </reaction>
</comment>
<feature type="binding site" evidence="7">
    <location>
        <position position="135"/>
    </location>
    <ligand>
        <name>substrate</name>
    </ligand>
</feature>
<keyword evidence="3 5" id="KW-0378">Hydrolase</keyword>
<dbReference type="InterPro" id="IPR011059">
    <property type="entry name" value="Metal-dep_hydrolase_composite"/>
</dbReference>
<dbReference type="GO" id="GO:0006046">
    <property type="term" value="P:N-acetylglucosamine catabolic process"/>
    <property type="evidence" value="ECO:0007669"/>
    <property type="project" value="TreeGrafter"/>
</dbReference>
<dbReference type="NCBIfam" id="TIGR00221">
    <property type="entry name" value="nagA"/>
    <property type="match status" value="1"/>
</dbReference>
<evidence type="ECO:0000256" key="3">
    <source>
        <dbReference type="ARBA" id="ARBA00022801"/>
    </source>
</evidence>
<dbReference type="AlphaFoldDB" id="A0AAW7Z1E7"/>
<dbReference type="Pfam" id="PF01979">
    <property type="entry name" value="Amidohydro_1"/>
    <property type="match status" value="1"/>
</dbReference>
<feature type="domain" description="Amidohydrolase-related" evidence="9">
    <location>
        <begin position="46"/>
        <end position="371"/>
    </location>
</feature>
<feature type="binding site" evidence="7">
    <location>
        <begin position="212"/>
        <end position="213"/>
    </location>
    <ligand>
        <name>substrate</name>
    </ligand>
</feature>
<accession>A0AAW7Z1E7</accession>
<evidence type="ECO:0000256" key="7">
    <source>
        <dbReference type="PIRSR" id="PIRSR038994-2"/>
    </source>
</evidence>
<evidence type="ECO:0000256" key="5">
    <source>
        <dbReference type="PIRNR" id="PIRNR038994"/>
    </source>
</evidence>
<evidence type="ECO:0000256" key="8">
    <source>
        <dbReference type="PIRSR" id="PIRSR038994-3"/>
    </source>
</evidence>
<organism evidence="10 11">
    <name type="scientific">Alteromonas stellipolaris</name>
    <dbReference type="NCBI Taxonomy" id="233316"/>
    <lineage>
        <taxon>Bacteria</taxon>
        <taxon>Pseudomonadati</taxon>
        <taxon>Pseudomonadota</taxon>
        <taxon>Gammaproteobacteria</taxon>
        <taxon>Alteromonadales</taxon>
        <taxon>Alteromonadaceae</taxon>
        <taxon>Alteromonas/Salinimonas group</taxon>
        <taxon>Alteromonas</taxon>
    </lineage>
</organism>
<feature type="binding site" evidence="8">
    <location>
        <position position="124"/>
    </location>
    <ligand>
        <name>Zn(2+)</name>
        <dbReference type="ChEBI" id="CHEBI:29105"/>
    </ligand>
</feature>
<dbReference type="RefSeq" id="WP_303537953.1">
    <property type="nucleotide sequence ID" value="NZ_JAUOQI010000002.1"/>
</dbReference>
<dbReference type="Gene3D" id="2.30.40.10">
    <property type="entry name" value="Urease, subunit C, domain 1"/>
    <property type="match status" value="1"/>
</dbReference>
<evidence type="ECO:0000256" key="4">
    <source>
        <dbReference type="ARBA" id="ARBA00023277"/>
    </source>
</evidence>
<dbReference type="GO" id="GO:0008448">
    <property type="term" value="F:N-acetylglucosamine-6-phosphate deacetylase activity"/>
    <property type="evidence" value="ECO:0007669"/>
    <property type="project" value="UniProtKB-UniRule"/>
</dbReference>
<dbReference type="PANTHER" id="PTHR11113:SF14">
    <property type="entry name" value="N-ACETYLGLUCOSAMINE-6-PHOSPHATE DEACETYLASE"/>
    <property type="match status" value="1"/>
</dbReference>
<proteinExistence type="inferred from homology"/>
<dbReference type="Proteomes" id="UP001170717">
    <property type="component" value="Unassembled WGS sequence"/>
</dbReference>
<evidence type="ECO:0000256" key="6">
    <source>
        <dbReference type="PIRSR" id="PIRSR038994-1"/>
    </source>
</evidence>
<feature type="active site" description="Proton donor/acceptor" evidence="6">
    <location>
        <position position="267"/>
    </location>
</feature>
<comment type="similarity">
    <text evidence="1 5">Belongs to the metallo-dependent hydrolases superfamily. NagA family.</text>
</comment>
<protein>
    <recommendedName>
        <fullName evidence="5">N-acetylgalactosamine-6-phosphate deacetylase</fullName>
        <ecNumber evidence="5">3.5.1.25</ecNumber>
    </recommendedName>
    <alternativeName>
        <fullName evidence="5">N-acetylglucosamine-6-phosphate deacetylase</fullName>
    </alternativeName>
</protein>
<comment type="cofactor">
    <cofactor evidence="8">
        <name>a divalent metal cation</name>
        <dbReference type="ChEBI" id="CHEBI:60240"/>
    </cofactor>
    <text evidence="8">Binds 1 divalent metal cation per subunit.</text>
</comment>
<feature type="binding site" evidence="7">
    <location>
        <position position="220"/>
    </location>
    <ligand>
        <name>substrate</name>
    </ligand>
</feature>
<dbReference type="Gene3D" id="3.20.20.140">
    <property type="entry name" value="Metal-dependent hydrolases"/>
    <property type="match status" value="1"/>
</dbReference>
<dbReference type="SUPFAM" id="SSF51556">
    <property type="entry name" value="Metallo-dependent hydrolases"/>
    <property type="match status" value="1"/>
</dbReference>
<feature type="binding site" evidence="7">
    <location>
        <begin position="300"/>
        <end position="302"/>
    </location>
    <ligand>
        <name>substrate</name>
    </ligand>
</feature>
<dbReference type="EC" id="3.5.1.25" evidence="5"/>
<dbReference type="InterPro" id="IPR006680">
    <property type="entry name" value="Amidohydro-rel"/>
</dbReference>
<feature type="binding site" evidence="7">
    <location>
        <position position="244"/>
    </location>
    <ligand>
        <name>substrate</name>
    </ligand>
</feature>
<feature type="binding site" evidence="8">
    <location>
        <position position="188"/>
    </location>
    <ligand>
        <name>Zn(2+)</name>
        <dbReference type="ChEBI" id="CHEBI:29105"/>
    </ligand>
</feature>
<dbReference type="EMBL" id="JAUOQI010000002">
    <property type="protein sequence ID" value="MDO6576308.1"/>
    <property type="molecule type" value="Genomic_DNA"/>
</dbReference>
<gene>
    <name evidence="10" type="primary">nagA</name>
    <name evidence="10" type="ORF">Q4527_02855</name>
</gene>
<comment type="caution">
    <text evidence="10">The sequence shown here is derived from an EMBL/GenBank/DDBJ whole genome shotgun (WGS) entry which is preliminary data.</text>
</comment>
<keyword evidence="4 5" id="KW-0119">Carbohydrate metabolism</keyword>
<dbReference type="SUPFAM" id="SSF51338">
    <property type="entry name" value="Composite domain of metallo-dependent hydrolases"/>
    <property type="match status" value="1"/>
</dbReference>
<keyword evidence="2 8" id="KW-0479">Metal-binding</keyword>
<dbReference type="PIRSF" id="PIRSF038994">
    <property type="entry name" value="NagA"/>
    <property type="match status" value="1"/>
</dbReference>
<evidence type="ECO:0000259" key="9">
    <source>
        <dbReference type="Pfam" id="PF01979"/>
    </source>
</evidence>
<dbReference type="PANTHER" id="PTHR11113">
    <property type="entry name" value="N-ACETYLGLUCOSAMINE-6-PHOSPHATE DEACETYLASE"/>
    <property type="match status" value="1"/>
</dbReference>
<evidence type="ECO:0000256" key="2">
    <source>
        <dbReference type="ARBA" id="ARBA00022723"/>
    </source>
</evidence>
<feature type="binding site" evidence="8">
    <location>
        <position position="209"/>
    </location>
    <ligand>
        <name>Zn(2+)</name>
        <dbReference type="ChEBI" id="CHEBI:29105"/>
    </ligand>
</feature>
<evidence type="ECO:0000313" key="10">
    <source>
        <dbReference type="EMBL" id="MDO6576308.1"/>
    </source>
</evidence>
<reference evidence="10" key="1">
    <citation type="submission" date="2023-07" db="EMBL/GenBank/DDBJ databases">
        <title>Genome content predicts the carbon catabolic preferences of heterotrophic bacteria.</title>
        <authorList>
            <person name="Gralka M."/>
        </authorList>
    </citation>
    <scope>NUCLEOTIDE SEQUENCE</scope>
    <source>
        <strain evidence="10">F2M12</strain>
    </source>
</reference>